<proteinExistence type="predicted"/>
<accession>A0ABN1MSR9</accession>
<name>A0ABN1MSR9_9FLAO</name>
<gene>
    <name evidence="1" type="ORF">GCM10009118_27140</name>
</gene>
<dbReference type="EMBL" id="BAAAFH010000022">
    <property type="protein sequence ID" value="GAA0876304.1"/>
    <property type="molecule type" value="Genomic_DNA"/>
</dbReference>
<organism evidence="1 2">
    <name type="scientific">Wandonia haliotis</name>
    <dbReference type="NCBI Taxonomy" id="574963"/>
    <lineage>
        <taxon>Bacteria</taxon>
        <taxon>Pseudomonadati</taxon>
        <taxon>Bacteroidota</taxon>
        <taxon>Flavobacteriia</taxon>
        <taxon>Flavobacteriales</taxon>
        <taxon>Crocinitomicaceae</taxon>
        <taxon>Wandonia</taxon>
    </lineage>
</organism>
<keyword evidence="2" id="KW-1185">Reference proteome</keyword>
<evidence type="ECO:0000313" key="2">
    <source>
        <dbReference type="Proteomes" id="UP001501126"/>
    </source>
</evidence>
<protein>
    <submittedName>
        <fullName evidence="1">Uncharacterized protein</fullName>
    </submittedName>
</protein>
<evidence type="ECO:0000313" key="1">
    <source>
        <dbReference type="EMBL" id="GAA0876304.1"/>
    </source>
</evidence>
<dbReference type="RefSeq" id="WP_343788849.1">
    <property type="nucleotide sequence ID" value="NZ_BAAAFH010000022.1"/>
</dbReference>
<reference evidence="1 2" key="1">
    <citation type="journal article" date="2019" name="Int. J. Syst. Evol. Microbiol.">
        <title>The Global Catalogue of Microorganisms (GCM) 10K type strain sequencing project: providing services to taxonomists for standard genome sequencing and annotation.</title>
        <authorList>
            <consortium name="The Broad Institute Genomics Platform"/>
            <consortium name="The Broad Institute Genome Sequencing Center for Infectious Disease"/>
            <person name="Wu L."/>
            <person name="Ma J."/>
        </authorList>
    </citation>
    <scope>NUCLEOTIDE SEQUENCE [LARGE SCALE GENOMIC DNA]</scope>
    <source>
        <strain evidence="1 2">JCM 16083</strain>
    </source>
</reference>
<dbReference type="Proteomes" id="UP001501126">
    <property type="component" value="Unassembled WGS sequence"/>
</dbReference>
<comment type="caution">
    <text evidence="1">The sequence shown here is derived from an EMBL/GenBank/DDBJ whole genome shotgun (WGS) entry which is preliminary data.</text>
</comment>
<sequence length="212" mass="25615">MKRTRKIRGNKRKFRKIEQWVSMNKELDLDELDNYKREYCKVRIIPWGTRISLTNSIFPEPYGQLKQEIIKGLVDIYDCWKKKLDKLDKPYYLKIWLCIPHISKSQVVCAIDDQIDFYQNTFFNPKDYKKLNCNQFGSIGRQISEFEWEHRIDEDFIFESDFESDLDNDYLKYLNDKKKKAQRISELNFEFKEGVKDIAYGFKVGDLWLGSR</sequence>